<name>A0A174KPY4_9FIRM</name>
<organism evidence="3 4">
    <name type="scientific">Hungatella hathewayi</name>
    <dbReference type="NCBI Taxonomy" id="154046"/>
    <lineage>
        <taxon>Bacteria</taxon>
        <taxon>Bacillati</taxon>
        <taxon>Bacillota</taxon>
        <taxon>Clostridia</taxon>
        <taxon>Lachnospirales</taxon>
        <taxon>Lachnospiraceae</taxon>
        <taxon>Hungatella</taxon>
    </lineage>
</organism>
<evidence type="ECO:0000256" key="2">
    <source>
        <dbReference type="SAM" id="MobiDB-lite"/>
    </source>
</evidence>
<feature type="compositionally biased region" description="Basic and acidic residues" evidence="2">
    <location>
        <begin position="85"/>
        <end position="94"/>
    </location>
</feature>
<comment type="caution">
    <text evidence="3">The sequence shown here is derived from an EMBL/GenBank/DDBJ whole genome shotgun (WGS) entry which is preliminary data.</text>
</comment>
<protein>
    <submittedName>
        <fullName evidence="3">Uncharacterized protein</fullName>
    </submittedName>
</protein>
<evidence type="ECO:0000313" key="3">
    <source>
        <dbReference type="EMBL" id="MUB61826.1"/>
    </source>
</evidence>
<evidence type="ECO:0000256" key="1">
    <source>
        <dbReference type="SAM" id="Coils"/>
    </source>
</evidence>
<proteinExistence type="predicted"/>
<feature type="coiled-coil region" evidence="1">
    <location>
        <begin position="15"/>
        <end position="76"/>
    </location>
</feature>
<dbReference type="Proteomes" id="UP000434223">
    <property type="component" value="Unassembled WGS sequence"/>
</dbReference>
<sequence>MVAKPHPVSIAERLLEIERNAKKEHITELEQMMDKFMMQHKKEIVRHVFADYSEDFKELAKEFDKLKKELEIMEMDLPDAGATAEKSEIKEECSNHCSDASESAGQCVPPASYTE</sequence>
<gene>
    <name evidence="3" type="ORF">GNE07_01850</name>
</gene>
<dbReference type="AlphaFoldDB" id="A0A174KPY4"/>
<feature type="compositionally biased region" description="Polar residues" evidence="2">
    <location>
        <begin position="95"/>
        <end position="104"/>
    </location>
</feature>
<dbReference type="GeneID" id="93149585"/>
<reference evidence="3 4" key="1">
    <citation type="submission" date="2019-09" db="EMBL/GenBank/DDBJ databases">
        <title>Draft genome sequencing of Hungatella hathewayi 123Y-2.</title>
        <authorList>
            <person name="Lv Q."/>
            <person name="Li S."/>
        </authorList>
    </citation>
    <scope>NUCLEOTIDE SEQUENCE [LARGE SCALE GENOMIC DNA]</scope>
    <source>
        <strain evidence="3 4">123Y-2</strain>
    </source>
</reference>
<evidence type="ECO:0000313" key="4">
    <source>
        <dbReference type="Proteomes" id="UP000434223"/>
    </source>
</evidence>
<accession>A0A174KPY4</accession>
<feature type="region of interest" description="Disordered" evidence="2">
    <location>
        <begin position="82"/>
        <end position="115"/>
    </location>
</feature>
<keyword evidence="1" id="KW-0175">Coiled coil</keyword>
<dbReference type="RefSeq" id="WP_006777074.1">
    <property type="nucleotide sequence ID" value="NZ_CAJKZF010000035.1"/>
</dbReference>
<dbReference type="EMBL" id="WNME01000001">
    <property type="protein sequence ID" value="MUB61826.1"/>
    <property type="molecule type" value="Genomic_DNA"/>
</dbReference>